<proteinExistence type="predicted"/>
<sequence length="73" mass="8101">MVTSKKYDVNMLGLLNGMQAVLPSMIVSKTNTLMGSYHTSINLTYIFIQNAVFPRSFLLSFIDVIKVGTSNKP</sequence>
<dbReference type="AlphaFoldDB" id="A0A150B3N0"/>
<evidence type="ECO:0000313" key="2">
    <source>
        <dbReference type="Proteomes" id="UP000075591"/>
    </source>
</evidence>
<name>A0A150B3N0_BACCE</name>
<dbReference type="PATRIC" id="fig|1396.437.peg.1879"/>
<comment type="caution">
    <text evidence="1">The sequence shown here is derived from an EMBL/GenBank/DDBJ whole genome shotgun (WGS) entry which is preliminary data.</text>
</comment>
<dbReference type="Proteomes" id="UP000075591">
    <property type="component" value="Unassembled WGS sequence"/>
</dbReference>
<protein>
    <submittedName>
        <fullName evidence="1">Uncharacterized protein</fullName>
    </submittedName>
</protein>
<accession>A0A150B3N0</accession>
<gene>
    <name evidence="1" type="ORF">AT274_02845</name>
</gene>
<dbReference type="RefSeq" id="WP_000258785.1">
    <property type="nucleotide sequence ID" value="NZ_JBEJVO010000043.1"/>
</dbReference>
<evidence type="ECO:0000313" key="1">
    <source>
        <dbReference type="EMBL" id="KXX96976.1"/>
    </source>
</evidence>
<reference evidence="1 2" key="1">
    <citation type="submission" date="2015-12" db="EMBL/GenBank/DDBJ databases">
        <title>Bacillus cereus Group isolate.</title>
        <authorList>
            <person name="Kovac J."/>
        </authorList>
    </citation>
    <scope>NUCLEOTIDE SEQUENCE [LARGE SCALE GENOMIC DNA]</scope>
    <source>
        <strain evidence="1 2">FSL W8-0275</strain>
    </source>
</reference>
<dbReference type="EMBL" id="LOMT01000097">
    <property type="protein sequence ID" value="KXX96976.1"/>
    <property type="molecule type" value="Genomic_DNA"/>
</dbReference>
<organism evidence="1 2">
    <name type="scientific">Bacillus cereus</name>
    <dbReference type="NCBI Taxonomy" id="1396"/>
    <lineage>
        <taxon>Bacteria</taxon>
        <taxon>Bacillati</taxon>
        <taxon>Bacillota</taxon>
        <taxon>Bacilli</taxon>
        <taxon>Bacillales</taxon>
        <taxon>Bacillaceae</taxon>
        <taxon>Bacillus</taxon>
        <taxon>Bacillus cereus group</taxon>
    </lineage>
</organism>